<dbReference type="GO" id="GO:0140658">
    <property type="term" value="F:ATP-dependent chromatin remodeler activity"/>
    <property type="evidence" value="ECO:0007669"/>
    <property type="project" value="TreeGrafter"/>
</dbReference>
<dbReference type="GO" id="GO:0016887">
    <property type="term" value="F:ATP hydrolysis activity"/>
    <property type="evidence" value="ECO:0007669"/>
    <property type="project" value="TreeGrafter"/>
</dbReference>
<dbReference type="InterPro" id="IPR023780">
    <property type="entry name" value="Chromo_domain"/>
</dbReference>
<dbReference type="PROSITE" id="PS51194">
    <property type="entry name" value="HELICASE_CTER"/>
    <property type="match status" value="1"/>
</dbReference>
<dbReference type="Gene3D" id="3.40.50.10810">
    <property type="entry name" value="Tandem AAA-ATPase domain"/>
    <property type="match status" value="1"/>
</dbReference>
<keyword evidence="8" id="KW-0539">Nucleus</keyword>
<dbReference type="Pfam" id="PF00176">
    <property type="entry name" value="SNF2-rel_dom"/>
    <property type="match status" value="1"/>
</dbReference>
<dbReference type="PANTHER" id="PTHR45623:SF14">
    <property type="entry name" value="CHROMODOMAIN-HELICASE-DNA-BINDING PROTEIN 1"/>
    <property type="match status" value="1"/>
</dbReference>
<dbReference type="OrthoDB" id="5857104at2759"/>
<dbReference type="InterPro" id="IPR049730">
    <property type="entry name" value="SNF2/RAD54-like_C"/>
</dbReference>
<dbReference type="GO" id="GO:0034728">
    <property type="term" value="P:nucleosome organization"/>
    <property type="evidence" value="ECO:0007669"/>
    <property type="project" value="TreeGrafter"/>
</dbReference>
<evidence type="ECO:0000259" key="10">
    <source>
        <dbReference type="PROSITE" id="PS50013"/>
    </source>
</evidence>
<feature type="region of interest" description="Disordered" evidence="9">
    <location>
        <begin position="772"/>
        <end position="833"/>
    </location>
</feature>
<evidence type="ECO:0000256" key="2">
    <source>
        <dbReference type="ARBA" id="ARBA00007025"/>
    </source>
</evidence>
<keyword evidence="3" id="KW-0677">Repeat</keyword>
<dbReference type="Gene3D" id="6.10.140.1440">
    <property type="match status" value="1"/>
</dbReference>
<dbReference type="InterPro" id="IPR056302">
    <property type="entry name" value="CHD1-2/Hrp3_HTH"/>
</dbReference>
<accession>A0A4P9Y4S9</accession>
<keyword evidence="6" id="KW-0067">ATP-binding</keyword>
<comment type="subcellular location">
    <subcellularLocation>
        <location evidence="1">Nucleus</location>
    </subcellularLocation>
</comment>
<dbReference type="SMART" id="SM00490">
    <property type="entry name" value="HELICc"/>
    <property type="match status" value="1"/>
</dbReference>
<keyword evidence="14" id="KW-1185">Reference proteome</keyword>
<dbReference type="GO" id="GO:0003682">
    <property type="term" value="F:chromatin binding"/>
    <property type="evidence" value="ECO:0007669"/>
    <property type="project" value="TreeGrafter"/>
</dbReference>
<dbReference type="Pfam" id="PF00271">
    <property type="entry name" value="Helicase_C"/>
    <property type="match status" value="1"/>
</dbReference>
<dbReference type="Gene3D" id="1.10.10.60">
    <property type="entry name" value="Homeodomain-like"/>
    <property type="match status" value="1"/>
</dbReference>
<keyword evidence="4" id="KW-0547">Nucleotide-binding</keyword>
<feature type="compositionally biased region" description="Basic residues" evidence="9">
    <location>
        <begin position="1092"/>
        <end position="1102"/>
    </location>
</feature>
<dbReference type="GO" id="GO:0005634">
    <property type="term" value="C:nucleus"/>
    <property type="evidence" value="ECO:0007669"/>
    <property type="project" value="UniProtKB-SubCell"/>
</dbReference>
<evidence type="ECO:0000256" key="6">
    <source>
        <dbReference type="ARBA" id="ARBA00022840"/>
    </source>
</evidence>
<dbReference type="SUPFAM" id="SSF52540">
    <property type="entry name" value="P-loop containing nucleoside triphosphate hydrolases"/>
    <property type="match status" value="2"/>
</dbReference>
<evidence type="ECO:0000256" key="1">
    <source>
        <dbReference type="ARBA" id="ARBA00004123"/>
    </source>
</evidence>
<gene>
    <name evidence="13" type="ORF">BJ684DRAFT_9714</name>
</gene>
<dbReference type="InterPro" id="IPR038718">
    <property type="entry name" value="SNF2-like_sf"/>
</dbReference>
<dbReference type="InterPro" id="IPR014001">
    <property type="entry name" value="Helicase_ATP-bd"/>
</dbReference>
<dbReference type="GO" id="GO:0042393">
    <property type="term" value="F:histone binding"/>
    <property type="evidence" value="ECO:0007669"/>
    <property type="project" value="TreeGrafter"/>
</dbReference>
<dbReference type="PANTHER" id="PTHR45623">
    <property type="entry name" value="CHROMODOMAIN-HELICASE-DNA-BINDING PROTEIN 3-RELATED-RELATED"/>
    <property type="match status" value="1"/>
</dbReference>
<dbReference type="EMBL" id="KZ987965">
    <property type="protein sequence ID" value="RKP13682.1"/>
    <property type="molecule type" value="Genomic_DNA"/>
</dbReference>
<evidence type="ECO:0000259" key="11">
    <source>
        <dbReference type="PROSITE" id="PS51192"/>
    </source>
</evidence>
<dbReference type="GO" id="GO:0005524">
    <property type="term" value="F:ATP binding"/>
    <property type="evidence" value="ECO:0007669"/>
    <property type="project" value="UniProtKB-KW"/>
</dbReference>
<dbReference type="InterPro" id="IPR000330">
    <property type="entry name" value="SNF2_N"/>
</dbReference>
<feature type="region of interest" description="Disordered" evidence="9">
    <location>
        <begin position="691"/>
        <end position="717"/>
    </location>
</feature>
<dbReference type="Pfam" id="PF00385">
    <property type="entry name" value="Chromo"/>
    <property type="match status" value="1"/>
</dbReference>
<evidence type="ECO:0000256" key="4">
    <source>
        <dbReference type="ARBA" id="ARBA00022741"/>
    </source>
</evidence>
<dbReference type="SMART" id="SM00487">
    <property type="entry name" value="DEXDc"/>
    <property type="match status" value="1"/>
</dbReference>
<evidence type="ECO:0000256" key="8">
    <source>
        <dbReference type="ARBA" id="ARBA00023242"/>
    </source>
</evidence>
<dbReference type="InterPro" id="IPR016197">
    <property type="entry name" value="Chromo-like_dom_sf"/>
</dbReference>
<comment type="similarity">
    <text evidence="2">Belongs to the SNF2/RAD54 helicase family.</text>
</comment>
<evidence type="ECO:0000256" key="7">
    <source>
        <dbReference type="ARBA" id="ARBA00023125"/>
    </source>
</evidence>
<feature type="compositionally biased region" description="Acidic residues" evidence="9">
    <location>
        <begin position="699"/>
        <end position="708"/>
    </location>
</feature>
<dbReference type="Proteomes" id="UP000267251">
    <property type="component" value="Unassembled WGS sequence"/>
</dbReference>
<dbReference type="InterPro" id="IPR000953">
    <property type="entry name" value="Chromo/chromo_shadow_dom"/>
</dbReference>
<evidence type="ECO:0000313" key="13">
    <source>
        <dbReference type="EMBL" id="RKP13682.1"/>
    </source>
</evidence>
<reference evidence="14" key="1">
    <citation type="journal article" date="2018" name="Nat. Microbiol.">
        <title>Leveraging single-cell genomics to expand the fungal tree of life.</title>
        <authorList>
            <person name="Ahrendt S.R."/>
            <person name="Quandt C.A."/>
            <person name="Ciobanu D."/>
            <person name="Clum A."/>
            <person name="Salamov A."/>
            <person name="Andreopoulos B."/>
            <person name="Cheng J.F."/>
            <person name="Woyke T."/>
            <person name="Pelin A."/>
            <person name="Henrissat B."/>
            <person name="Reynolds N.K."/>
            <person name="Benny G.L."/>
            <person name="Smith M.E."/>
            <person name="James T.Y."/>
            <person name="Grigoriev I.V."/>
        </authorList>
    </citation>
    <scope>NUCLEOTIDE SEQUENCE [LARGE SCALE GENOMIC DNA]</scope>
</reference>
<dbReference type="AlphaFoldDB" id="A0A4P9Y4S9"/>
<dbReference type="SMART" id="SM00298">
    <property type="entry name" value="CHROMO"/>
    <property type="match status" value="2"/>
</dbReference>
<feature type="domain" description="Chromo" evidence="10">
    <location>
        <begin position="84"/>
        <end position="144"/>
    </location>
</feature>
<evidence type="ECO:0000256" key="3">
    <source>
        <dbReference type="ARBA" id="ARBA00022737"/>
    </source>
</evidence>
<keyword evidence="5 13" id="KW-0378">Hydrolase</keyword>
<dbReference type="Pfam" id="PF13907">
    <property type="entry name" value="CHD1-like_C"/>
    <property type="match status" value="1"/>
</dbReference>
<name>A0A4P9Y4S9_9FUNG</name>
<sequence length="1229" mass="138394">MDPDDLKNSYRFFIKWKGWSHRHDSWLEYDSLIGYPGLKKVDNFIRSVVEDEWRARTDASTTQEDLEHLDIRRELERRQLAEYCEIERVIGMKEVEVQYLCKWKGLPYGACTWEPSIPSTPKTTGKEHVKAFWDRELSTRIPSNSTHYPLDRRPRYREIKEQPAYLGNPEADNSLQLRDYQLRGLNWIASRWASNGNGILADEMGLGKTVQTVSGLSYLMHEREQYGAFLVVVPLSTIGSWAREFQRWAPDMNVVMYVGDATSRRCIREFDMYSSTEAARRHGPLKINVLLTTYELVLKDRAILGEIPWSYLAVDEAHRLKNTASQLHETLVSHYSHANCLLITGTPMQNNLEELYALLRFLSPDTYTDVGMGNGGVGGDEDEDRIRELREALGPLMLRRVKKDVETSMPRKFERILRVELSPLQEQYYRAIISKNFDSLSGEGGGGVRTMSLLNVAMELKKAANHPFLFPGAEEVEMGDSIQEAATASDRRNQMLRALVWSSGKMVLLDKLLTRLRDNGHRVLIFSQMVRLLDILHDYLALKGIQHQRLDGSVSGEARRRAIADFNAPGSSDFCFLLSTRAGGLGLNLETADTVVIFDSDWNPQNDLQAMARAHRIGQTREVHVYRFVSKGTIEEEVVERARRKMILEYCILQGGSNATGKGAGRKKVGGWDKEEWNAILKFGAQSLFASSSNTSGQGDDDTGTGEGDEGKKSVLEEMDLDEVLARAEERDRSGAVTGAGGRGAIGGMASDFMQQFIVSDFQPSWEDIVPVEERGKNGGGSTDPGIDQEDEESEEEERGGRAKAKKRGKEQSSANEEGRGQRKRRKVNGENALTERDVRMLIRAVQRYGEDLEDPRRQDAVLRDARIQGKSIPVLQGTLQDLRVRCRDALKMAASDPADGAMAEVRIRPGEETEALVGPMGGRRAERAVPIIFHGVTVNALHHLRRCGDLAFLSKLLLRLKKDMEGPGKLLLCAPTGWTPIWGPRQDGALMVGVDRHGFGQWELMAGDEDLGLGTYMHVGPQSGSGSGDGLLPRALNVQRRAEAVLRFLQGRFPDGSKRGRGEDWEERSLIRQQGKRKARESPDTQEVMVKRSRGGTKRPRQTASPGSVTKKLGEEETKTKKLPPLTEEQIRVCKEELRPVKKHLRWLQDEAPTAEPAAKVKGTTKAILQIGRYILEERRRVRQEALWSFVVLFWPSPIQPEKLSDLYTKLEKREEQARHSKDGAGNQ</sequence>
<dbReference type="SMART" id="SM01176">
    <property type="entry name" value="DUF4208"/>
    <property type="match status" value="1"/>
</dbReference>
<dbReference type="Pfam" id="PF23588">
    <property type="entry name" value="HTH_CHD1_Hrp3"/>
    <property type="match status" value="1"/>
</dbReference>
<dbReference type="InterPro" id="IPR025260">
    <property type="entry name" value="CHD1-like_C"/>
</dbReference>
<dbReference type="SUPFAM" id="SSF54160">
    <property type="entry name" value="Chromo domain-like"/>
    <property type="match status" value="2"/>
</dbReference>
<feature type="compositionally biased region" description="Basic and acidic residues" evidence="9">
    <location>
        <begin position="1056"/>
        <end position="1071"/>
    </location>
</feature>
<feature type="region of interest" description="Disordered" evidence="9">
    <location>
        <begin position="1053"/>
        <end position="1125"/>
    </location>
</feature>
<dbReference type="Gene3D" id="3.40.50.300">
    <property type="entry name" value="P-loop containing nucleotide triphosphate hydrolases"/>
    <property type="match status" value="1"/>
</dbReference>
<evidence type="ECO:0000259" key="12">
    <source>
        <dbReference type="PROSITE" id="PS51194"/>
    </source>
</evidence>
<dbReference type="InterPro" id="IPR001650">
    <property type="entry name" value="Helicase_C-like"/>
</dbReference>
<protein>
    <submittedName>
        <fullName evidence="13">P-loop containing nucleoside triphosphate hydrolase protein</fullName>
    </submittedName>
</protein>
<organism evidence="13 14">
    <name type="scientific">Piptocephalis cylindrospora</name>
    <dbReference type="NCBI Taxonomy" id="1907219"/>
    <lineage>
        <taxon>Eukaryota</taxon>
        <taxon>Fungi</taxon>
        <taxon>Fungi incertae sedis</taxon>
        <taxon>Zoopagomycota</taxon>
        <taxon>Zoopagomycotina</taxon>
        <taxon>Zoopagomycetes</taxon>
        <taxon>Zoopagales</taxon>
        <taxon>Piptocephalidaceae</taxon>
        <taxon>Piptocephalis</taxon>
    </lineage>
</organism>
<proteinExistence type="inferred from homology"/>
<dbReference type="Gene3D" id="2.40.50.40">
    <property type="match status" value="2"/>
</dbReference>
<feature type="compositionally biased region" description="Acidic residues" evidence="9">
    <location>
        <begin position="787"/>
        <end position="798"/>
    </location>
</feature>
<evidence type="ECO:0000313" key="14">
    <source>
        <dbReference type="Proteomes" id="UP000267251"/>
    </source>
</evidence>
<feature type="domain" description="Helicase ATP-binding" evidence="11">
    <location>
        <begin position="189"/>
        <end position="365"/>
    </location>
</feature>
<feature type="domain" description="Helicase C-terminal" evidence="12">
    <location>
        <begin position="508"/>
        <end position="659"/>
    </location>
</feature>
<feature type="domain" description="Chromo" evidence="10">
    <location>
        <begin position="1"/>
        <end position="46"/>
    </location>
</feature>
<dbReference type="CDD" id="cd18793">
    <property type="entry name" value="SF2_C_SNF"/>
    <property type="match status" value="1"/>
</dbReference>
<evidence type="ECO:0000256" key="9">
    <source>
        <dbReference type="SAM" id="MobiDB-lite"/>
    </source>
</evidence>
<dbReference type="GO" id="GO:0000785">
    <property type="term" value="C:chromatin"/>
    <property type="evidence" value="ECO:0007669"/>
    <property type="project" value="TreeGrafter"/>
</dbReference>
<dbReference type="PROSITE" id="PS51192">
    <property type="entry name" value="HELICASE_ATP_BIND_1"/>
    <property type="match status" value="1"/>
</dbReference>
<keyword evidence="7" id="KW-0238">DNA-binding</keyword>
<dbReference type="InterPro" id="IPR027417">
    <property type="entry name" value="P-loop_NTPase"/>
</dbReference>
<evidence type="ECO:0000256" key="5">
    <source>
        <dbReference type="ARBA" id="ARBA00022801"/>
    </source>
</evidence>
<dbReference type="GO" id="GO:0003677">
    <property type="term" value="F:DNA binding"/>
    <property type="evidence" value="ECO:0007669"/>
    <property type="project" value="UniProtKB-KW"/>
</dbReference>
<dbReference type="PROSITE" id="PS50013">
    <property type="entry name" value="CHROMO_2"/>
    <property type="match status" value="2"/>
</dbReference>